<name>A0A1I7ZNF2_9BILA</name>
<protein>
    <submittedName>
        <fullName evidence="2">Transposase</fullName>
    </submittedName>
</protein>
<proteinExistence type="predicted"/>
<dbReference type="WBParaSite" id="L893_g2817.t1">
    <property type="protein sequence ID" value="L893_g2817.t1"/>
    <property type="gene ID" value="L893_g2817"/>
</dbReference>
<dbReference type="AlphaFoldDB" id="A0A1I7ZNF2"/>
<accession>A0A1I7ZNF2</accession>
<keyword evidence="1" id="KW-1185">Reference proteome</keyword>
<sequence length="98" mass="11483">MKESPFDKNLMKDLQFIAAVTSFAGWSRLCDSRRHRQTNSKIFVFLVAMNFLEMHYEGMKKTTKIMASFLEKKGIASIFPICKAESIVQRNFRTARRR</sequence>
<reference evidence="2" key="1">
    <citation type="submission" date="2016-11" db="UniProtKB">
        <authorList>
            <consortium name="WormBaseParasite"/>
        </authorList>
    </citation>
    <scope>IDENTIFICATION</scope>
</reference>
<dbReference type="Proteomes" id="UP000095287">
    <property type="component" value="Unplaced"/>
</dbReference>
<evidence type="ECO:0000313" key="2">
    <source>
        <dbReference type="WBParaSite" id="L893_g2817.t1"/>
    </source>
</evidence>
<organism evidence="1 2">
    <name type="scientific">Steinernema glaseri</name>
    <dbReference type="NCBI Taxonomy" id="37863"/>
    <lineage>
        <taxon>Eukaryota</taxon>
        <taxon>Metazoa</taxon>
        <taxon>Ecdysozoa</taxon>
        <taxon>Nematoda</taxon>
        <taxon>Chromadorea</taxon>
        <taxon>Rhabditida</taxon>
        <taxon>Tylenchina</taxon>
        <taxon>Panagrolaimomorpha</taxon>
        <taxon>Strongyloidoidea</taxon>
        <taxon>Steinernematidae</taxon>
        <taxon>Steinernema</taxon>
    </lineage>
</organism>
<evidence type="ECO:0000313" key="1">
    <source>
        <dbReference type="Proteomes" id="UP000095287"/>
    </source>
</evidence>